<evidence type="ECO:0000256" key="2">
    <source>
        <dbReference type="ARBA" id="ARBA00022803"/>
    </source>
</evidence>
<protein>
    <submittedName>
        <fullName evidence="4">Tetratricopeptide repeat protein</fullName>
    </submittedName>
</protein>
<dbReference type="InterPro" id="IPR011990">
    <property type="entry name" value="TPR-like_helical_dom_sf"/>
</dbReference>
<dbReference type="Proteomes" id="UP001146793">
    <property type="component" value="Unassembled WGS sequence"/>
</dbReference>
<reference evidence="4" key="1">
    <citation type="submission" date="2022-08" db="EMBL/GenBank/DDBJ databases">
        <title>Novel sulphate-reducing endosymbionts in the free-living metamonad Anaeramoeba.</title>
        <authorList>
            <person name="Jerlstrom-Hultqvist J."/>
            <person name="Cepicka I."/>
            <person name="Gallot-Lavallee L."/>
            <person name="Salas-Leiva D."/>
            <person name="Curtis B.A."/>
            <person name="Zahonova K."/>
            <person name="Pipaliya S."/>
            <person name="Dacks J."/>
            <person name="Roger A.J."/>
        </authorList>
    </citation>
    <scope>NUCLEOTIDE SEQUENCE</scope>
    <source>
        <strain evidence="4">Busselton2</strain>
    </source>
</reference>
<feature type="repeat" description="TPR" evidence="3">
    <location>
        <begin position="391"/>
        <end position="424"/>
    </location>
</feature>
<sequence length="518" mass="60220">MLASVYTWIKKNNFLMESFKDFVTDLKIDAQKAPRNGGSVEETIMHIQKLDLFGAIRSFSTAVGFNADRAEDVIEILQEDLAIIDRIILIILQELTKHLNYVLLNGNEMIRLVNMKRYIDPFKHLLGALKIDYDSLYELLLCVENQQFGQAVELLVAVFQFAPWMEKFENLQSIEQNFQRKQFEPIMEKLTKLFPIDKSDLEKLFEDFGKIMQIIEEEQVPNKLEEFLTPMIVEQNVAQDAIMKLFEKVKPTVNGQFWRFLGVKQLEFSNFDSAKDSLEKAKSLLPQDSDICNLLGLSHLHKNDLDKAIENFDKAIELNDSVAEYYNHKGLILALKGDENGSKTNYEKALSLETNNSKLYLMRLRPLIWNKKPEKALELLDKAVEIGPKIWVNWMLRGTCLALMEQNKKAIQDFEKAMEFTPLENSYQAPIYFLVNGQMSYAKGLYKKSIWEYSQFLTKQISIGSTRYMGLAYLFRAFSYEKTENIKLARKDFKESMKFRPESILIKEGLERVGEEEK</sequence>
<keyword evidence="2 3" id="KW-0802">TPR repeat</keyword>
<gene>
    <name evidence="4" type="ORF">M0812_21501</name>
</gene>
<accession>A0AAV7YUR2</accession>
<feature type="repeat" description="TPR" evidence="3">
    <location>
        <begin position="289"/>
        <end position="322"/>
    </location>
</feature>
<evidence type="ECO:0000256" key="1">
    <source>
        <dbReference type="ARBA" id="ARBA00022737"/>
    </source>
</evidence>
<dbReference type="Pfam" id="PF13181">
    <property type="entry name" value="TPR_8"/>
    <property type="match status" value="1"/>
</dbReference>
<keyword evidence="1" id="KW-0677">Repeat</keyword>
<name>A0AAV7YUR2_9EUKA</name>
<dbReference type="InterPro" id="IPR013105">
    <property type="entry name" value="TPR_2"/>
</dbReference>
<comment type="caution">
    <text evidence="4">The sequence shown here is derived from an EMBL/GenBank/DDBJ whole genome shotgun (WGS) entry which is preliminary data.</text>
</comment>
<evidence type="ECO:0000313" key="4">
    <source>
        <dbReference type="EMBL" id="KAJ3432559.1"/>
    </source>
</evidence>
<evidence type="ECO:0000313" key="5">
    <source>
        <dbReference type="Proteomes" id="UP001146793"/>
    </source>
</evidence>
<dbReference type="AlphaFoldDB" id="A0AAV7YUR2"/>
<dbReference type="SMART" id="SM00028">
    <property type="entry name" value="TPR"/>
    <property type="match status" value="6"/>
</dbReference>
<dbReference type="PANTHER" id="PTHR44858">
    <property type="entry name" value="TETRATRICOPEPTIDE REPEAT PROTEIN 6"/>
    <property type="match status" value="1"/>
</dbReference>
<dbReference type="SUPFAM" id="SSF48452">
    <property type="entry name" value="TPR-like"/>
    <property type="match status" value="2"/>
</dbReference>
<dbReference type="PROSITE" id="PS50005">
    <property type="entry name" value="TPR"/>
    <property type="match status" value="2"/>
</dbReference>
<evidence type="ECO:0000256" key="3">
    <source>
        <dbReference type="PROSITE-ProRule" id="PRU00339"/>
    </source>
</evidence>
<dbReference type="PANTHER" id="PTHR44858:SF1">
    <property type="entry name" value="UDP-N-ACETYLGLUCOSAMINE--PEPTIDE N-ACETYLGLUCOSAMINYLTRANSFERASE SPINDLY-RELATED"/>
    <property type="match status" value="1"/>
</dbReference>
<dbReference type="Gene3D" id="1.25.40.10">
    <property type="entry name" value="Tetratricopeptide repeat domain"/>
    <property type="match status" value="1"/>
</dbReference>
<organism evidence="4 5">
    <name type="scientific">Anaeramoeba flamelloides</name>
    <dbReference type="NCBI Taxonomy" id="1746091"/>
    <lineage>
        <taxon>Eukaryota</taxon>
        <taxon>Metamonada</taxon>
        <taxon>Anaeramoebidae</taxon>
        <taxon>Anaeramoeba</taxon>
    </lineage>
</organism>
<dbReference type="EMBL" id="JANTQA010000047">
    <property type="protein sequence ID" value="KAJ3432559.1"/>
    <property type="molecule type" value="Genomic_DNA"/>
</dbReference>
<proteinExistence type="predicted"/>
<dbReference type="InterPro" id="IPR050498">
    <property type="entry name" value="Ycf3"/>
</dbReference>
<dbReference type="InterPro" id="IPR019734">
    <property type="entry name" value="TPR_rpt"/>
</dbReference>
<dbReference type="Pfam" id="PF07719">
    <property type="entry name" value="TPR_2"/>
    <property type="match status" value="1"/>
</dbReference>